<evidence type="ECO:0000256" key="1">
    <source>
        <dbReference type="ARBA" id="ARBA00004651"/>
    </source>
</evidence>
<dbReference type="InterPro" id="IPR032816">
    <property type="entry name" value="VTT_dom"/>
</dbReference>
<dbReference type="PANTHER" id="PTHR42709">
    <property type="entry name" value="ALKALINE PHOSPHATASE LIKE PROTEIN"/>
    <property type="match status" value="1"/>
</dbReference>
<organism evidence="9 10">
    <name type="scientific">Clostridium magnum DSM 2767</name>
    <dbReference type="NCBI Taxonomy" id="1121326"/>
    <lineage>
        <taxon>Bacteria</taxon>
        <taxon>Bacillati</taxon>
        <taxon>Bacillota</taxon>
        <taxon>Clostridia</taxon>
        <taxon>Eubacteriales</taxon>
        <taxon>Clostridiaceae</taxon>
        <taxon>Clostridium</taxon>
    </lineage>
</organism>
<feature type="transmembrane region" description="Helical" evidence="7">
    <location>
        <begin position="143"/>
        <end position="169"/>
    </location>
</feature>
<dbReference type="AlphaFoldDB" id="A0A162RQY6"/>
<comment type="similarity">
    <text evidence="2">Belongs to the DedA family.</text>
</comment>
<evidence type="ECO:0000313" key="9">
    <source>
        <dbReference type="EMBL" id="KZL90259.1"/>
    </source>
</evidence>
<feature type="transmembrane region" description="Helical" evidence="7">
    <location>
        <begin position="181"/>
        <end position="199"/>
    </location>
</feature>
<dbReference type="PANTHER" id="PTHR42709:SF6">
    <property type="entry name" value="UNDECAPRENYL PHOSPHATE TRANSPORTER A"/>
    <property type="match status" value="1"/>
</dbReference>
<keyword evidence="5 7" id="KW-1133">Transmembrane helix</keyword>
<evidence type="ECO:0000256" key="5">
    <source>
        <dbReference type="ARBA" id="ARBA00022989"/>
    </source>
</evidence>
<sequence length="209" mass="23515">MIVIELVSVLTNKFMYLFEELGYGAVTVIAAMEYACLPFMPSEIIFPFIGVITAQGKITFLGALVSSIIGGLVGSIICYFIGYYGGASLLEKMKEKFPKSNHSIEYIDTWFKKYGKSTVLFTRLVPLTRTYISIIAGSTKLDFTIFIVFSLIGIAVWNTLLISLGYFIGSNWEYIGVIMKHYSIFVLTVISVVIIVVFYKARKRRNIIQ</sequence>
<dbReference type="EMBL" id="LWAE01000005">
    <property type="protein sequence ID" value="KZL90259.1"/>
    <property type="molecule type" value="Genomic_DNA"/>
</dbReference>
<accession>A0A162RQY6</accession>
<evidence type="ECO:0000256" key="4">
    <source>
        <dbReference type="ARBA" id="ARBA00022692"/>
    </source>
</evidence>
<gene>
    <name evidence="9" type="primary">yqjA_2</name>
    <name evidence="9" type="ORF">CLMAG_40300</name>
</gene>
<evidence type="ECO:0000259" key="8">
    <source>
        <dbReference type="Pfam" id="PF09335"/>
    </source>
</evidence>
<keyword evidence="3" id="KW-1003">Cell membrane</keyword>
<dbReference type="OrthoDB" id="9813426at2"/>
<dbReference type="Pfam" id="PF09335">
    <property type="entry name" value="VTT_dom"/>
    <property type="match status" value="1"/>
</dbReference>
<comment type="caution">
    <text evidence="9">The sequence shown here is derived from an EMBL/GenBank/DDBJ whole genome shotgun (WGS) entry which is preliminary data.</text>
</comment>
<name>A0A162RQY6_9CLOT</name>
<dbReference type="GO" id="GO:0005886">
    <property type="term" value="C:plasma membrane"/>
    <property type="evidence" value="ECO:0007669"/>
    <property type="project" value="UniProtKB-SubCell"/>
</dbReference>
<keyword evidence="10" id="KW-1185">Reference proteome</keyword>
<evidence type="ECO:0000256" key="6">
    <source>
        <dbReference type="ARBA" id="ARBA00023136"/>
    </source>
</evidence>
<evidence type="ECO:0000256" key="2">
    <source>
        <dbReference type="ARBA" id="ARBA00010792"/>
    </source>
</evidence>
<evidence type="ECO:0000256" key="3">
    <source>
        <dbReference type="ARBA" id="ARBA00022475"/>
    </source>
</evidence>
<feature type="transmembrane region" description="Helical" evidence="7">
    <location>
        <begin position="21"/>
        <end position="40"/>
    </location>
</feature>
<keyword evidence="4 7" id="KW-0812">Transmembrane</keyword>
<dbReference type="InterPro" id="IPR051311">
    <property type="entry name" value="DedA_domain"/>
</dbReference>
<dbReference type="PATRIC" id="fig|1121326.3.peg.4083"/>
<reference evidence="9 10" key="1">
    <citation type="submission" date="2016-04" db="EMBL/GenBank/DDBJ databases">
        <title>Genome sequence of Clostridium magnum DSM 2767.</title>
        <authorList>
            <person name="Poehlein A."/>
            <person name="Uhlig R."/>
            <person name="Fischer R."/>
            <person name="Bahl H."/>
            <person name="Daniel R."/>
        </authorList>
    </citation>
    <scope>NUCLEOTIDE SEQUENCE [LARGE SCALE GENOMIC DNA]</scope>
    <source>
        <strain evidence="9 10">DSM 2767</strain>
    </source>
</reference>
<dbReference type="RefSeq" id="WP_082832007.1">
    <property type="nucleotide sequence ID" value="NZ_FQXL01000014.1"/>
</dbReference>
<dbReference type="Proteomes" id="UP000076603">
    <property type="component" value="Unassembled WGS sequence"/>
</dbReference>
<feature type="transmembrane region" description="Helical" evidence="7">
    <location>
        <begin position="60"/>
        <end position="84"/>
    </location>
</feature>
<evidence type="ECO:0000256" key="7">
    <source>
        <dbReference type="SAM" id="Phobius"/>
    </source>
</evidence>
<keyword evidence="6 7" id="KW-0472">Membrane</keyword>
<proteinExistence type="inferred from homology"/>
<dbReference type="STRING" id="1121326.CLMAG_40300"/>
<comment type="subcellular location">
    <subcellularLocation>
        <location evidence="1">Cell membrane</location>
        <topology evidence="1">Multi-pass membrane protein</topology>
    </subcellularLocation>
</comment>
<protein>
    <submittedName>
        <fullName evidence="9">Inner membrane protein YqjA</fullName>
    </submittedName>
</protein>
<evidence type="ECO:0000313" key="10">
    <source>
        <dbReference type="Proteomes" id="UP000076603"/>
    </source>
</evidence>
<feature type="domain" description="VTT" evidence="8">
    <location>
        <begin position="41"/>
        <end position="166"/>
    </location>
</feature>